<dbReference type="InterPro" id="IPR001610">
    <property type="entry name" value="PAC"/>
</dbReference>
<dbReference type="PANTHER" id="PTHR44757:SF2">
    <property type="entry name" value="BIOFILM ARCHITECTURE MAINTENANCE PROTEIN MBAA"/>
    <property type="match status" value="1"/>
</dbReference>
<evidence type="ECO:0000259" key="5">
    <source>
        <dbReference type="PROSITE" id="PS50887"/>
    </source>
</evidence>
<evidence type="ECO:0000256" key="1">
    <source>
        <dbReference type="SAM" id="Phobius"/>
    </source>
</evidence>
<keyword evidence="1" id="KW-0472">Membrane</keyword>
<dbReference type="InterPro" id="IPR000700">
    <property type="entry name" value="PAS-assoc_C"/>
</dbReference>
<dbReference type="FunFam" id="3.30.70.270:FF:000001">
    <property type="entry name" value="Diguanylate cyclase domain protein"/>
    <property type="match status" value="1"/>
</dbReference>
<dbReference type="InterPro" id="IPR000160">
    <property type="entry name" value="GGDEF_dom"/>
</dbReference>
<dbReference type="SUPFAM" id="SSF55785">
    <property type="entry name" value="PYP-like sensor domain (PAS domain)"/>
    <property type="match status" value="2"/>
</dbReference>
<dbReference type="EMBL" id="CADCVR010000025">
    <property type="protein sequence ID" value="CAA9482038.1"/>
    <property type="molecule type" value="Genomic_DNA"/>
</dbReference>
<dbReference type="CDD" id="cd00130">
    <property type="entry name" value="PAS"/>
    <property type="match status" value="1"/>
</dbReference>
<evidence type="ECO:0000313" key="6">
    <source>
        <dbReference type="EMBL" id="CAA9482038.1"/>
    </source>
</evidence>
<dbReference type="Gene3D" id="3.20.20.450">
    <property type="entry name" value="EAL domain"/>
    <property type="match status" value="1"/>
</dbReference>
<feature type="transmembrane region" description="Helical" evidence="1">
    <location>
        <begin position="74"/>
        <end position="99"/>
    </location>
</feature>
<evidence type="ECO:0000259" key="3">
    <source>
        <dbReference type="PROSITE" id="PS50113"/>
    </source>
</evidence>
<keyword evidence="1" id="KW-1133">Transmembrane helix</keyword>
<dbReference type="PROSITE" id="PS50883">
    <property type="entry name" value="EAL"/>
    <property type="match status" value="1"/>
</dbReference>
<dbReference type="SMART" id="SM00086">
    <property type="entry name" value="PAC"/>
    <property type="match status" value="2"/>
</dbReference>
<dbReference type="InterPro" id="IPR001633">
    <property type="entry name" value="EAL_dom"/>
</dbReference>
<dbReference type="NCBIfam" id="TIGR00254">
    <property type="entry name" value="GGDEF"/>
    <property type="match status" value="1"/>
</dbReference>
<feature type="domain" description="EAL" evidence="4">
    <location>
        <begin position="567"/>
        <end position="819"/>
    </location>
</feature>
<feature type="transmembrane region" description="Helical" evidence="1">
    <location>
        <begin position="6"/>
        <end position="24"/>
    </location>
</feature>
<protein>
    <submittedName>
        <fullName evidence="6">Diguanylate cyclase/phosphodiesterase (GGDEF &amp; EAL domains) with PAS/PAC sensor(S)</fullName>
    </submittedName>
</protein>
<dbReference type="SMART" id="SM00052">
    <property type="entry name" value="EAL"/>
    <property type="match status" value="1"/>
</dbReference>
<dbReference type="NCBIfam" id="TIGR00229">
    <property type="entry name" value="sensory_box"/>
    <property type="match status" value="1"/>
</dbReference>
<evidence type="ECO:0000259" key="2">
    <source>
        <dbReference type="PROSITE" id="PS50112"/>
    </source>
</evidence>
<dbReference type="InterPro" id="IPR052155">
    <property type="entry name" value="Biofilm_reg_signaling"/>
</dbReference>
<dbReference type="SMART" id="SM00091">
    <property type="entry name" value="PAS"/>
    <property type="match status" value="2"/>
</dbReference>
<dbReference type="Pfam" id="PF00563">
    <property type="entry name" value="EAL"/>
    <property type="match status" value="1"/>
</dbReference>
<dbReference type="SUPFAM" id="SSF141868">
    <property type="entry name" value="EAL domain-like"/>
    <property type="match status" value="1"/>
</dbReference>
<dbReference type="InterPro" id="IPR043128">
    <property type="entry name" value="Rev_trsase/Diguanyl_cyclase"/>
</dbReference>
<dbReference type="CDD" id="cd01949">
    <property type="entry name" value="GGDEF"/>
    <property type="match status" value="1"/>
</dbReference>
<organism evidence="6">
    <name type="scientific">uncultured Solirubrobacteraceae bacterium</name>
    <dbReference type="NCBI Taxonomy" id="1162706"/>
    <lineage>
        <taxon>Bacteria</taxon>
        <taxon>Bacillati</taxon>
        <taxon>Actinomycetota</taxon>
        <taxon>Thermoleophilia</taxon>
        <taxon>Solirubrobacterales</taxon>
        <taxon>Solirubrobacteraceae</taxon>
        <taxon>environmental samples</taxon>
    </lineage>
</organism>
<proteinExistence type="predicted"/>
<feature type="domain" description="GGDEF" evidence="5">
    <location>
        <begin position="421"/>
        <end position="556"/>
    </location>
</feature>
<dbReference type="InterPro" id="IPR013655">
    <property type="entry name" value="PAS_fold_3"/>
</dbReference>
<dbReference type="Gene3D" id="3.30.450.20">
    <property type="entry name" value="PAS domain"/>
    <property type="match status" value="2"/>
</dbReference>
<dbReference type="Pfam" id="PF00990">
    <property type="entry name" value="GGDEF"/>
    <property type="match status" value="1"/>
</dbReference>
<dbReference type="PROSITE" id="PS50887">
    <property type="entry name" value="GGDEF"/>
    <property type="match status" value="1"/>
</dbReference>
<sequence length="819" mass="89722">MTWQIATVFSAVIGAAYLVISWLISRGLWATRQAGPNVLGMATAAIFFTCGVHHGSHALHLIGPSLGFEEAEGLAMRAAFGFHVALWDAVGAGVALFYLSLRHSYGRLLHSPVMFEDSERRRYEARLERERAALAEAQAITHLGSWELDLLTGVRSWSDEMYRIYGLPDRSDAGAAEGLLVAVVPEDRRRVQEGVAAAVAGGDEIDLSFRIVRGPQDELRFLRTYGTIIRDANDLAVRIVGTTQDITEANAIESARREAEERFRITVAHAPIGVALVDLAPSTRNRLLTVNEALCELVGHSADAMLEMTIESFIHPDDAHAVLRDIELLAMDQLARTEAEIRCLHADGHVVWTSVAGATVPSDGDAPEYAVFHVMDIGERKRFEGQLQHLADHDALTGLFNRRRFEEELGRTLVHSGRHGSQGAVLMLDLDGFKFVNDTMGHSYGDELVTRVGGLLRVALRATDVLARLGGDEFAVILPETGEAEALAVAEKLLAMLRERAVALNDHRHARVTGSIGVTVFGSGVEVTGEELMVEADLAMYEAKESGKNCAAVYRRAEQTRQKLAHRMSWLKRLQTATDEGTFELMAQPIVALRTDEVPLYELLLRLPGDNGELVPAATFLGVAERFDLIQQIDRWVFGEAARLLHVHHAAGQDISLSVNISGKTLNDPGILDDFRTMLAKYLVPANRLVVEVTETAAIVNIDKARDVARGLRKLGCRFALDDFGAGFASFYYLKHLEFDLLKIDGEFVRNLTKSTTDQLVVRSVVQVATGLGAQTVAEFISDEAALARLRELGVDYGQGYHLGRPAPVGDLLPLSVTV</sequence>
<dbReference type="AlphaFoldDB" id="A0A6J4S2S1"/>
<dbReference type="InterPro" id="IPR035965">
    <property type="entry name" value="PAS-like_dom_sf"/>
</dbReference>
<name>A0A6J4S2S1_9ACTN</name>
<dbReference type="CDD" id="cd01948">
    <property type="entry name" value="EAL"/>
    <property type="match status" value="1"/>
</dbReference>
<dbReference type="SMART" id="SM00267">
    <property type="entry name" value="GGDEF"/>
    <property type="match status" value="1"/>
</dbReference>
<dbReference type="SUPFAM" id="SSF55073">
    <property type="entry name" value="Nucleotide cyclase"/>
    <property type="match status" value="1"/>
</dbReference>
<dbReference type="Pfam" id="PF08447">
    <property type="entry name" value="PAS_3"/>
    <property type="match status" value="2"/>
</dbReference>
<evidence type="ECO:0000259" key="4">
    <source>
        <dbReference type="PROSITE" id="PS50883"/>
    </source>
</evidence>
<dbReference type="InterPro" id="IPR035919">
    <property type="entry name" value="EAL_sf"/>
</dbReference>
<dbReference type="PROSITE" id="PS50113">
    <property type="entry name" value="PAC"/>
    <property type="match status" value="2"/>
</dbReference>
<gene>
    <name evidence="6" type="ORF">AVDCRST_MAG53-659</name>
</gene>
<keyword evidence="1" id="KW-0812">Transmembrane</keyword>
<dbReference type="PROSITE" id="PS50112">
    <property type="entry name" value="PAS"/>
    <property type="match status" value="1"/>
</dbReference>
<feature type="domain" description="PAC" evidence="3">
    <location>
        <begin position="205"/>
        <end position="258"/>
    </location>
</feature>
<accession>A0A6J4S2S1</accession>
<dbReference type="Gene3D" id="3.30.70.270">
    <property type="match status" value="1"/>
</dbReference>
<dbReference type="PANTHER" id="PTHR44757">
    <property type="entry name" value="DIGUANYLATE CYCLASE DGCP"/>
    <property type="match status" value="1"/>
</dbReference>
<reference evidence="6" key="1">
    <citation type="submission" date="2020-02" db="EMBL/GenBank/DDBJ databases">
        <authorList>
            <person name="Meier V. D."/>
        </authorList>
    </citation>
    <scope>NUCLEOTIDE SEQUENCE</scope>
    <source>
        <strain evidence="6">AVDCRST_MAG53</strain>
    </source>
</reference>
<feature type="domain" description="PAC" evidence="3">
    <location>
        <begin position="337"/>
        <end position="389"/>
    </location>
</feature>
<dbReference type="Gene3D" id="2.10.70.100">
    <property type="match status" value="1"/>
</dbReference>
<dbReference type="InterPro" id="IPR000014">
    <property type="entry name" value="PAS"/>
</dbReference>
<dbReference type="InterPro" id="IPR029787">
    <property type="entry name" value="Nucleotide_cyclase"/>
</dbReference>
<feature type="domain" description="PAS" evidence="2">
    <location>
        <begin position="259"/>
        <end position="333"/>
    </location>
</feature>